<dbReference type="Proteomes" id="UP000651333">
    <property type="component" value="Unassembled WGS sequence"/>
</dbReference>
<evidence type="ECO:0000313" key="6">
    <source>
        <dbReference type="Proteomes" id="UP000234562"/>
    </source>
</evidence>
<reference evidence="6" key="2">
    <citation type="submission" date="2016-05" db="EMBL/GenBank/DDBJ databases">
        <title>Genome sequence of Lactobacillus helveticus FAM8105.</title>
        <authorList>
            <person name="Ahrens C."/>
            <person name="Schmid M."/>
        </authorList>
    </citation>
    <scope>NUCLEOTIDE SEQUENCE [LARGE SCALE GENOMIC DNA]</scope>
    <source>
        <strain evidence="6">FAM8105</strain>
    </source>
</reference>
<evidence type="ECO:0000313" key="4">
    <source>
        <dbReference type="EMBL" id="NRO35473.1"/>
    </source>
</evidence>
<evidence type="ECO:0000313" key="3">
    <source>
        <dbReference type="EMBL" id="NRN92376.1"/>
    </source>
</evidence>
<evidence type="ECO:0000313" key="7">
    <source>
        <dbReference type="Proteomes" id="UP000651333"/>
    </source>
</evidence>
<dbReference type="Proteomes" id="UP000234562">
    <property type="component" value="Chromosome"/>
</dbReference>
<proteinExistence type="predicted"/>
<evidence type="ECO:0000313" key="1">
    <source>
        <dbReference type="EMBL" id="ALI52132.1"/>
    </source>
</evidence>
<dbReference type="EMBL" id="CP012381">
    <property type="protein sequence ID" value="ALI52132.1"/>
    <property type="molecule type" value="Genomic_DNA"/>
</dbReference>
<dbReference type="OrthoDB" id="573082at2"/>
<name>A0A1B2IQS7_LACHE</name>
<protein>
    <submittedName>
        <fullName evidence="4">Uncharacterized protein</fullName>
    </submittedName>
</protein>
<dbReference type="RefSeq" id="WP_003627229.1">
    <property type="nucleotide sequence ID" value="NZ_BLYW01000184.1"/>
</dbReference>
<organism evidence="4 7">
    <name type="scientific">Lactobacillus helveticus</name>
    <name type="common">Lactobacillus suntoryeus</name>
    <dbReference type="NCBI Taxonomy" id="1587"/>
    <lineage>
        <taxon>Bacteria</taxon>
        <taxon>Bacillati</taxon>
        <taxon>Bacillota</taxon>
        <taxon>Bacilli</taxon>
        <taxon>Lactobacillales</taxon>
        <taxon>Lactobacillaceae</taxon>
        <taxon>Lactobacillus</taxon>
    </lineage>
</organism>
<reference evidence="2" key="3">
    <citation type="journal article" date="2018" name="Front. Microbiol.">
        <title>Comparative Genomics of Completely Sequenced Lactobacillus helveticus Genomes Provides Insights into Strain-Specific Genes and Resolves Metagenomics Data Down to the Strain Level.</title>
        <authorList>
            <person name="Schmid M."/>
            <person name="Muri J."/>
            <person name="Melidis D."/>
            <person name="Varadarajan A.R."/>
            <person name="Somerville V."/>
            <person name="Wicki A."/>
            <person name="Moser A."/>
            <person name="Bourqui M."/>
            <person name="Wenzel C."/>
            <person name="Eugster-Meier E."/>
            <person name="Frey J.E."/>
            <person name="Irmler S."/>
            <person name="Ahrens C.H."/>
        </authorList>
    </citation>
    <scope>NUCLEOTIDE SEQUENCE</scope>
    <source>
        <strain evidence="2">FAM8105</strain>
    </source>
</reference>
<dbReference type="AlphaFoldDB" id="A0A1B2IQS7"/>
<evidence type="ECO:0000313" key="2">
    <source>
        <dbReference type="EMBL" id="AUI73880.1"/>
    </source>
</evidence>
<gene>
    <name evidence="1" type="ORF">ALV80_02805</name>
    <name evidence="4" type="ORF">IMAU30003_01723</name>
    <name evidence="3" type="ORF">IMAU50013_01942</name>
    <name evidence="2" type="ORF">Lh8105_02970</name>
</gene>
<dbReference type="EMBL" id="WCGB01000065">
    <property type="protein sequence ID" value="NRN92376.1"/>
    <property type="molecule type" value="Genomic_DNA"/>
</dbReference>
<dbReference type="EMBL" id="WCHB01000069">
    <property type="protein sequence ID" value="NRO35473.1"/>
    <property type="molecule type" value="Genomic_DNA"/>
</dbReference>
<reference evidence="4" key="4">
    <citation type="submission" date="2019-09" db="EMBL/GenBank/DDBJ databases">
        <title>Comparative genomic analysis of Lactobacillus helveticus.</title>
        <authorList>
            <person name="Zhang H."/>
            <person name="Chen Y."/>
            <person name="Zhong Z."/>
        </authorList>
    </citation>
    <scope>NUCLEOTIDE SEQUENCE</scope>
    <source>
        <strain evidence="4">IMAU30003</strain>
        <strain evidence="3">IMAU50013</strain>
    </source>
</reference>
<sequence length="73" mass="8607">MYDVIFYENRKGKREVEDYLYLISESNQITDKQVSKKFVIKLLGIGIKMPQAKYLKGLKVPLWGLRPLAERVF</sequence>
<dbReference type="EMBL" id="CP015496">
    <property type="protein sequence ID" value="AUI73880.1"/>
    <property type="molecule type" value="Genomic_DNA"/>
</dbReference>
<accession>A0A1B2IQS7</accession>
<dbReference type="Proteomes" id="UP000601587">
    <property type="component" value="Unassembled WGS sequence"/>
</dbReference>
<evidence type="ECO:0000313" key="5">
    <source>
        <dbReference type="Proteomes" id="UP000063930"/>
    </source>
</evidence>
<reference evidence="1 5" key="1">
    <citation type="submission" date="2015-08" db="EMBL/GenBank/DDBJ databases">
        <title>Complete genome sequence of Lactobacillus helveticus CAUH18, a probiotic strain originated from koumiss.</title>
        <authorList>
            <person name="Yang Y."/>
            <person name="Hao Y."/>
        </authorList>
    </citation>
    <scope>NUCLEOTIDE SEQUENCE [LARGE SCALE GENOMIC DNA]</scope>
    <source>
        <strain evidence="1 5">CAUH18</strain>
    </source>
</reference>
<dbReference type="Proteomes" id="UP000063930">
    <property type="component" value="Chromosome"/>
</dbReference>